<sequence length="154" mass="16627">MVHPMESYLQTLPGGAVDIGTERMMGLIGSIIGLLGFIPYIGNILSLLGFILILIALHGIGNKLGDERPFKNYLKGFIIIFAGVIVAAIIILSAFAVYSAGGVVRHERNLGLIFVGIAVIIVAVILGAYFQKKAWDAMYEITGVQEFKKTADFL</sequence>
<dbReference type="InterPro" id="IPR010397">
    <property type="entry name" value="DUF996"/>
</dbReference>
<reference evidence="2 3" key="1">
    <citation type="submission" date="2023-08" db="EMBL/GenBank/DDBJ databases">
        <title>Draft genome sequence of Thermococcus waiotapuensis WT1T, a thermophilic sulphur-dependent archaeon from order Thermococcales.</title>
        <authorList>
            <person name="Manners S.H."/>
            <person name="Carere C.R."/>
            <person name="Dhami M.K."/>
            <person name="Dobson R.C.J."/>
            <person name="Stott M.B."/>
        </authorList>
    </citation>
    <scope>NUCLEOTIDE SEQUENCE [LARGE SCALE GENOMIC DNA]</scope>
    <source>
        <strain evidence="2 3">WT1</strain>
    </source>
</reference>
<accession>A0AAE4NXT4</accession>
<dbReference type="RefSeq" id="WP_315342402.1">
    <property type="nucleotide sequence ID" value="NZ_JAVDZE010000003.1"/>
</dbReference>
<comment type="caution">
    <text evidence="2">The sequence shown here is derived from an EMBL/GenBank/DDBJ whole genome shotgun (WGS) entry which is preliminary data.</text>
</comment>
<dbReference type="AlphaFoldDB" id="A0AAE4NXT4"/>
<keyword evidence="1" id="KW-0472">Membrane</keyword>
<evidence type="ECO:0000313" key="3">
    <source>
        <dbReference type="Proteomes" id="UP001245683"/>
    </source>
</evidence>
<organism evidence="2 3">
    <name type="scientific">Thermococcus waiotapuensis</name>
    <dbReference type="NCBI Taxonomy" id="90909"/>
    <lineage>
        <taxon>Archaea</taxon>
        <taxon>Methanobacteriati</taxon>
        <taxon>Methanobacteriota</taxon>
        <taxon>Thermococci</taxon>
        <taxon>Thermococcales</taxon>
        <taxon>Thermococcaceae</taxon>
        <taxon>Thermococcus</taxon>
    </lineage>
</organism>
<name>A0AAE4NXT4_9EURY</name>
<feature type="transmembrane region" description="Helical" evidence="1">
    <location>
        <begin position="110"/>
        <end position="130"/>
    </location>
</feature>
<evidence type="ECO:0000256" key="1">
    <source>
        <dbReference type="SAM" id="Phobius"/>
    </source>
</evidence>
<feature type="transmembrane region" description="Helical" evidence="1">
    <location>
        <begin position="77"/>
        <end position="98"/>
    </location>
</feature>
<feature type="transmembrane region" description="Helical" evidence="1">
    <location>
        <begin position="31"/>
        <end position="57"/>
    </location>
</feature>
<protein>
    <submittedName>
        <fullName evidence="2">DUF996 domain-containing protein</fullName>
    </submittedName>
</protein>
<evidence type="ECO:0000313" key="2">
    <source>
        <dbReference type="EMBL" id="MDV3104266.1"/>
    </source>
</evidence>
<keyword evidence="1" id="KW-1133">Transmembrane helix</keyword>
<dbReference type="EMBL" id="JAVDZE010000003">
    <property type="protein sequence ID" value="MDV3104266.1"/>
    <property type="molecule type" value="Genomic_DNA"/>
</dbReference>
<proteinExistence type="predicted"/>
<keyword evidence="1" id="KW-0812">Transmembrane</keyword>
<gene>
    <name evidence="2" type="ORF">RBI02_06905</name>
</gene>
<dbReference type="Pfam" id="PF06195">
    <property type="entry name" value="DUF996"/>
    <property type="match status" value="1"/>
</dbReference>
<keyword evidence="3" id="KW-1185">Reference proteome</keyword>
<dbReference type="Proteomes" id="UP001245683">
    <property type="component" value="Unassembled WGS sequence"/>
</dbReference>